<protein>
    <recommendedName>
        <fullName evidence="3">Small CPxCG-related zinc finger protein</fullName>
    </recommendedName>
</protein>
<dbReference type="AlphaFoldDB" id="A0A830GPS0"/>
<keyword evidence="2" id="KW-1185">Reference proteome</keyword>
<comment type="caution">
    <text evidence="1">The sequence shown here is derived from an EMBL/GenBank/DDBJ whole genome shotgun (WGS) entry which is preliminary data.</text>
</comment>
<dbReference type="EMBL" id="BMOU01000005">
    <property type="protein sequence ID" value="GGN99307.1"/>
    <property type="molecule type" value="Genomic_DNA"/>
</dbReference>
<reference evidence="1" key="1">
    <citation type="journal article" date="2014" name="Int. J. Syst. Evol. Microbiol.">
        <title>Complete genome sequence of Corynebacterium casei LMG S-19264T (=DSM 44701T), isolated from a smear-ripened cheese.</title>
        <authorList>
            <consortium name="US DOE Joint Genome Institute (JGI-PGF)"/>
            <person name="Walter F."/>
            <person name="Albersmeier A."/>
            <person name="Kalinowski J."/>
            <person name="Ruckert C."/>
        </authorList>
    </citation>
    <scope>NUCLEOTIDE SEQUENCE</scope>
    <source>
        <strain evidence="1">JCM 17820</strain>
    </source>
</reference>
<name>A0A830GPS0_9EURY</name>
<accession>A0A830GPS0</accession>
<evidence type="ECO:0000313" key="1">
    <source>
        <dbReference type="EMBL" id="GGN99307.1"/>
    </source>
</evidence>
<proteinExistence type="predicted"/>
<evidence type="ECO:0008006" key="3">
    <source>
        <dbReference type="Google" id="ProtNLM"/>
    </source>
</evidence>
<gene>
    <name evidence="1" type="ORF">GCM10009030_30690</name>
</gene>
<sequence length="59" mass="6517">MPRCENCGAELETADDLEHEAVDEVTLVDEDEGPPRIQIGVDIRDVYRCKKCGKVLGVS</sequence>
<dbReference type="Proteomes" id="UP000605784">
    <property type="component" value="Unassembled WGS sequence"/>
</dbReference>
<evidence type="ECO:0000313" key="2">
    <source>
        <dbReference type="Proteomes" id="UP000605784"/>
    </source>
</evidence>
<dbReference type="RefSeq" id="WP_188999903.1">
    <property type="nucleotide sequence ID" value="NZ_BMOU01000005.1"/>
</dbReference>
<reference evidence="1" key="2">
    <citation type="submission" date="2020-09" db="EMBL/GenBank/DDBJ databases">
        <authorList>
            <person name="Sun Q."/>
            <person name="Ohkuma M."/>
        </authorList>
    </citation>
    <scope>NUCLEOTIDE SEQUENCE</scope>
    <source>
        <strain evidence="1">JCM 17820</strain>
    </source>
</reference>
<organism evidence="1 2">
    <name type="scientific">Haloarcula pellucida</name>
    <dbReference type="NCBI Taxonomy" id="1427151"/>
    <lineage>
        <taxon>Archaea</taxon>
        <taxon>Methanobacteriati</taxon>
        <taxon>Methanobacteriota</taxon>
        <taxon>Stenosarchaea group</taxon>
        <taxon>Halobacteria</taxon>
        <taxon>Halobacteriales</taxon>
        <taxon>Haloarculaceae</taxon>
        <taxon>Haloarcula</taxon>
    </lineage>
</organism>